<dbReference type="AlphaFoldDB" id="A0A080MHX5"/>
<dbReference type="RefSeq" id="WP_034948819.1">
    <property type="nucleotide sequence ID" value="NZ_JDST02000043.1"/>
</dbReference>
<dbReference type="InterPro" id="IPR043519">
    <property type="entry name" value="NT_sf"/>
</dbReference>
<gene>
    <name evidence="1" type="ORF">AW06_002060</name>
</gene>
<accession>A0A080MHX5</accession>
<dbReference type="Proteomes" id="UP000021315">
    <property type="component" value="Unassembled WGS sequence"/>
</dbReference>
<dbReference type="STRING" id="1453999.AW06_002060"/>
<proteinExistence type="predicted"/>
<evidence type="ECO:0000313" key="2">
    <source>
        <dbReference type="Proteomes" id="UP000021315"/>
    </source>
</evidence>
<sequence>MDTQKYAQGFIERQRGAYEQVNGSLIDIAESAKRDFVQQLEKKYSNPPLGIWLDNSITIQGRPGGIKSSTSLARKLEEKFSDANEVFWNYVRSDDISQADSIVTQTVRDIVGLEVRLPCGRFVEDFAKLISEAARTRTSLAPETPDATGAKSSGYRGQNIKIRVGVLSGEIQVKTHLTKAWDYYSHDLFYKKEIIDEITHQRLGGRLSTLSTLLSVCEELSDEVIAELLDRFGNKSSLLG</sequence>
<comment type="caution">
    <text evidence="1">The sequence shown here is derived from an EMBL/GenBank/DDBJ whole genome shotgun (WGS) entry which is preliminary data.</text>
</comment>
<organism evidence="1 2">
    <name type="scientific">Candidatus Accumulibacter cognatus</name>
    <dbReference type="NCBI Taxonomy" id="2954383"/>
    <lineage>
        <taxon>Bacteria</taxon>
        <taxon>Pseudomonadati</taxon>
        <taxon>Pseudomonadota</taxon>
        <taxon>Betaproteobacteria</taxon>
        <taxon>Candidatus Accumulibacter</taxon>
    </lineage>
</organism>
<dbReference type="SUPFAM" id="SSF81301">
    <property type="entry name" value="Nucleotidyltransferase"/>
    <property type="match status" value="1"/>
</dbReference>
<protein>
    <submittedName>
        <fullName evidence="1">Uncharacterized protein</fullName>
    </submittedName>
</protein>
<keyword evidence="2" id="KW-1185">Reference proteome</keyword>
<reference evidence="1" key="1">
    <citation type="submission" date="2014-02" db="EMBL/GenBank/DDBJ databases">
        <title>Expanding our view of genomic diversity in Candidatus Accumulibacter clades.</title>
        <authorList>
            <person name="Skennerton C.T."/>
            <person name="Barr J.J."/>
            <person name="Slater F.R."/>
            <person name="Bond P.L."/>
            <person name="Tyson G.W."/>
        </authorList>
    </citation>
    <scope>NUCLEOTIDE SEQUENCE [LARGE SCALE GENOMIC DNA]</scope>
</reference>
<name>A0A080MHX5_9PROT</name>
<evidence type="ECO:0000313" key="1">
    <source>
        <dbReference type="EMBL" id="KFB76844.1"/>
    </source>
</evidence>
<dbReference type="EMBL" id="JDST02000043">
    <property type="protein sequence ID" value="KFB76844.1"/>
    <property type="molecule type" value="Genomic_DNA"/>
</dbReference>